<gene>
    <name evidence="2" type="ORF">FHS26_005309</name>
</gene>
<organism evidence="2 3">
    <name type="scientific">Rhizobium pisi</name>
    <dbReference type="NCBI Taxonomy" id="574561"/>
    <lineage>
        <taxon>Bacteria</taxon>
        <taxon>Pseudomonadati</taxon>
        <taxon>Pseudomonadota</taxon>
        <taxon>Alphaproteobacteria</taxon>
        <taxon>Hyphomicrobiales</taxon>
        <taxon>Rhizobiaceae</taxon>
        <taxon>Rhizobium/Agrobacterium group</taxon>
        <taxon>Rhizobium</taxon>
    </lineage>
</organism>
<evidence type="ECO:0000313" key="3">
    <source>
        <dbReference type="Proteomes" id="UP000518315"/>
    </source>
</evidence>
<reference evidence="2 3" key="1">
    <citation type="submission" date="2020-08" db="EMBL/GenBank/DDBJ databases">
        <title>Genomic Encyclopedia of Type Strains, Phase III (KMG-III): the genomes of soil and plant-associated and newly described type strains.</title>
        <authorList>
            <person name="Whitman W."/>
        </authorList>
    </citation>
    <scope>NUCLEOTIDE SEQUENCE [LARGE SCALE GENOMIC DNA]</scope>
    <source>
        <strain evidence="2 3">CECT 4113</strain>
    </source>
</reference>
<protein>
    <submittedName>
        <fullName evidence="2">Uncharacterized protein</fullName>
    </submittedName>
</protein>
<comment type="caution">
    <text evidence="2">The sequence shown here is derived from an EMBL/GenBank/DDBJ whole genome shotgun (WGS) entry which is preliminary data.</text>
</comment>
<accession>A0A7W5BR13</accession>
<sequence>MRLPDRDAFPADECAKLSSPRSTPPGRKDELAGGMPTARSLHLPVSCHARLPPNLIT</sequence>
<dbReference type="AlphaFoldDB" id="A0A7W5BR13"/>
<proteinExistence type="predicted"/>
<keyword evidence="3" id="KW-1185">Reference proteome</keyword>
<dbReference type="Proteomes" id="UP000518315">
    <property type="component" value="Unassembled WGS sequence"/>
</dbReference>
<dbReference type="EMBL" id="JACHXH010000023">
    <property type="protein sequence ID" value="MBB3137547.1"/>
    <property type="molecule type" value="Genomic_DNA"/>
</dbReference>
<evidence type="ECO:0000313" key="2">
    <source>
        <dbReference type="EMBL" id="MBB3137547.1"/>
    </source>
</evidence>
<feature type="compositionally biased region" description="Basic and acidic residues" evidence="1">
    <location>
        <begin position="1"/>
        <end position="15"/>
    </location>
</feature>
<name>A0A7W5BR13_9HYPH</name>
<dbReference type="RefSeq" id="WP_165504916.1">
    <property type="nucleotide sequence ID" value="NZ_JACHXH010000023.1"/>
</dbReference>
<feature type="region of interest" description="Disordered" evidence="1">
    <location>
        <begin position="1"/>
        <end position="35"/>
    </location>
</feature>
<evidence type="ECO:0000256" key="1">
    <source>
        <dbReference type="SAM" id="MobiDB-lite"/>
    </source>
</evidence>